<dbReference type="EMBL" id="JBHEZX010000004">
    <property type="protein sequence ID" value="MFC1409678.1"/>
    <property type="molecule type" value="Genomic_DNA"/>
</dbReference>
<dbReference type="GO" id="GO:0008168">
    <property type="term" value="F:methyltransferase activity"/>
    <property type="evidence" value="ECO:0007669"/>
    <property type="project" value="UniProtKB-KW"/>
</dbReference>
<dbReference type="SUPFAM" id="SSF53335">
    <property type="entry name" value="S-adenosyl-L-methionine-dependent methyltransferases"/>
    <property type="match status" value="1"/>
</dbReference>
<evidence type="ECO:0000313" key="3">
    <source>
        <dbReference type="Proteomes" id="UP001592582"/>
    </source>
</evidence>
<reference evidence="2 3" key="1">
    <citation type="submission" date="2024-09" db="EMBL/GenBank/DDBJ databases">
        <authorList>
            <person name="Lee S.D."/>
        </authorList>
    </citation>
    <scope>NUCLEOTIDE SEQUENCE [LARGE SCALE GENOMIC DNA]</scope>
    <source>
        <strain evidence="2 3">N1-1</strain>
    </source>
</reference>
<keyword evidence="2" id="KW-0489">Methyltransferase</keyword>
<dbReference type="CDD" id="cd02440">
    <property type="entry name" value="AdoMet_MTases"/>
    <property type="match status" value="1"/>
</dbReference>
<dbReference type="GO" id="GO:0032259">
    <property type="term" value="P:methylation"/>
    <property type="evidence" value="ECO:0007669"/>
    <property type="project" value="UniProtKB-KW"/>
</dbReference>
<dbReference type="Gene3D" id="3.40.50.150">
    <property type="entry name" value="Vaccinia Virus protein VP39"/>
    <property type="match status" value="1"/>
</dbReference>
<keyword evidence="3" id="KW-1185">Reference proteome</keyword>
<name>A0ABV6V7Q3_9ACTN</name>
<evidence type="ECO:0000259" key="1">
    <source>
        <dbReference type="Pfam" id="PF08241"/>
    </source>
</evidence>
<feature type="domain" description="Methyltransferase type 11" evidence="1">
    <location>
        <begin position="56"/>
        <end position="145"/>
    </location>
</feature>
<sequence>MVNFADVDRRNYPMVDVTTGYGQWVETYEQTVEDIMDLALLDALTVPTWHAVQRAVDLGCGTGRTGAWLRSRGVPAIDGVDLTPEMLAVARAKGVHDRLVTGDIRDTGLAAGSYDLLVSSLVDEHLPDLLPLYREAARLAAPGALYVQVSFHPQFILATGMPTHFTSAGGEHIAISTHVHLISENITAGLQAGWELVEMREGLVDDSWVALKPRWEKHRNVPVSAAFVWRRRG</sequence>
<dbReference type="Proteomes" id="UP001592582">
    <property type="component" value="Unassembled WGS sequence"/>
</dbReference>
<keyword evidence="2" id="KW-0808">Transferase</keyword>
<dbReference type="InterPro" id="IPR029063">
    <property type="entry name" value="SAM-dependent_MTases_sf"/>
</dbReference>
<dbReference type="PANTHER" id="PTHR43591:SF110">
    <property type="entry name" value="RHODANESE DOMAIN-CONTAINING PROTEIN"/>
    <property type="match status" value="1"/>
</dbReference>
<accession>A0ABV6V7Q3</accession>
<dbReference type="InterPro" id="IPR013216">
    <property type="entry name" value="Methyltransf_11"/>
</dbReference>
<proteinExistence type="predicted"/>
<organism evidence="2 3">
    <name type="scientific">Streptacidiphilus alkalitolerans</name>
    <dbReference type="NCBI Taxonomy" id="3342712"/>
    <lineage>
        <taxon>Bacteria</taxon>
        <taxon>Bacillati</taxon>
        <taxon>Actinomycetota</taxon>
        <taxon>Actinomycetes</taxon>
        <taxon>Kitasatosporales</taxon>
        <taxon>Streptomycetaceae</taxon>
        <taxon>Streptacidiphilus</taxon>
    </lineage>
</organism>
<comment type="caution">
    <text evidence="2">The sequence shown here is derived from an EMBL/GenBank/DDBJ whole genome shotgun (WGS) entry which is preliminary data.</text>
</comment>
<dbReference type="RefSeq" id="WP_380505900.1">
    <property type="nucleotide sequence ID" value="NZ_JBHEZX010000004.1"/>
</dbReference>
<protein>
    <submittedName>
        <fullName evidence="2">Class I SAM-dependent methyltransferase</fullName>
    </submittedName>
</protein>
<gene>
    <name evidence="2" type="ORF">ACEZDG_10330</name>
</gene>
<dbReference type="Pfam" id="PF08241">
    <property type="entry name" value="Methyltransf_11"/>
    <property type="match status" value="1"/>
</dbReference>
<dbReference type="PANTHER" id="PTHR43591">
    <property type="entry name" value="METHYLTRANSFERASE"/>
    <property type="match status" value="1"/>
</dbReference>
<evidence type="ECO:0000313" key="2">
    <source>
        <dbReference type="EMBL" id="MFC1409678.1"/>
    </source>
</evidence>